<dbReference type="GO" id="GO:0016491">
    <property type="term" value="F:oxidoreductase activity"/>
    <property type="evidence" value="ECO:0007669"/>
    <property type="project" value="UniProtKB-KW"/>
</dbReference>
<dbReference type="InterPro" id="IPR036188">
    <property type="entry name" value="FAD/NAD-bd_sf"/>
</dbReference>
<evidence type="ECO:0000256" key="3">
    <source>
        <dbReference type="SAM" id="Phobius"/>
    </source>
</evidence>
<dbReference type="HOGENOM" id="CLU_031864_5_0_6"/>
<dbReference type="Proteomes" id="UP000000653">
    <property type="component" value="Chromosome"/>
</dbReference>
<name>A0A0H2ZG54_PSEAB</name>
<keyword evidence="3" id="KW-0472">Membrane</keyword>
<feature type="transmembrane region" description="Helical" evidence="3">
    <location>
        <begin position="20"/>
        <end position="37"/>
    </location>
</feature>
<organism evidence="5 6">
    <name type="scientific">Pseudomonas aeruginosa (strain UCBPP-PA14)</name>
    <dbReference type="NCBI Taxonomy" id="208963"/>
    <lineage>
        <taxon>Bacteria</taxon>
        <taxon>Pseudomonadati</taxon>
        <taxon>Pseudomonadota</taxon>
        <taxon>Gammaproteobacteria</taxon>
        <taxon>Pseudomonadales</taxon>
        <taxon>Pseudomonadaceae</taxon>
        <taxon>Pseudomonas</taxon>
    </lineage>
</organism>
<dbReference type="KEGG" id="pau:PA14_09950"/>
<dbReference type="InterPro" id="IPR023753">
    <property type="entry name" value="FAD/NAD-binding_dom"/>
</dbReference>
<evidence type="ECO:0000313" key="5">
    <source>
        <dbReference type="EMBL" id="ABJ13448.1"/>
    </source>
</evidence>
<keyword evidence="1" id="KW-0285">Flavoprotein</keyword>
<reference evidence="5 6" key="1">
    <citation type="journal article" date="2006" name="Genome Biol.">
        <title>Genomic analysis reveals that Pseudomonas aeruginosa virulence is combinatorial.</title>
        <authorList>
            <person name="Lee D.G."/>
            <person name="Urbach J.M."/>
            <person name="Wu G."/>
            <person name="Liberati N.T."/>
            <person name="Feinbaum R.L."/>
            <person name="Miyata S."/>
            <person name="Diggins L.T."/>
            <person name="He J."/>
            <person name="Saucier M."/>
            <person name="Deziel E."/>
            <person name="Friedman L."/>
            <person name="Li L."/>
            <person name="Grills G."/>
            <person name="Montgomery K."/>
            <person name="Kucherlapati R."/>
            <person name="Rahme L.G."/>
            <person name="Ausubel F.M."/>
        </authorList>
    </citation>
    <scope>NUCLEOTIDE SEQUENCE [LARGE SCALE GENOMIC DNA]</scope>
    <source>
        <strain evidence="5 6">UCBPP-PA14</strain>
    </source>
</reference>
<dbReference type="Gene3D" id="3.50.50.60">
    <property type="entry name" value="FAD/NAD(P)-binding domain"/>
    <property type="match status" value="2"/>
</dbReference>
<dbReference type="InterPro" id="IPR050097">
    <property type="entry name" value="Ferredoxin-NADP_redctase_2"/>
</dbReference>
<dbReference type="PRINTS" id="PR00469">
    <property type="entry name" value="PNDRDTASEII"/>
</dbReference>
<dbReference type="AlphaFoldDB" id="A0A0H2ZG54"/>
<evidence type="ECO:0000256" key="1">
    <source>
        <dbReference type="ARBA" id="ARBA00022630"/>
    </source>
</evidence>
<accession>A0A0H2ZG54</accession>
<dbReference type="SUPFAM" id="SSF51905">
    <property type="entry name" value="FAD/NAD(P)-binding domain"/>
    <property type="match status" value="2"/>
</dbReference>
<dbReference type="BioCyc" id="PAER208963:G1G74-827-MONOMER"/>
<dbReference type="PRINTS" id="PR00368">
    <property type="entry name" value="FADPNR"/>
</dbReference>
<evidence type="ECO:0000256" key="2">
    <source>
        <dbReference type="ARBA" id="ARBA00023002"/>
    </source>
</evidence>
<keyword evidence="3" id="KW-1133">Transmembrane helix</keyword>
<sequence length="310" mass="32928">MKLTLLRDYPNGRYAMTFDVIIVGGSYAGISAGMQLARARRRVLVMDTGLRRNRFARASHGFLGQDGRDPAAIADDARAQLLAYPSVEWLSEAAVAAKKEADGFVVKAANGERFTARRLILASGVADELPEIPGLAERWGRHVFHCPYCHGYELDGGPIGVLAASPLAIHHALMLPDWGATTFFLNGVFEPDAEQMSRLDRRGVTIEREAVVALGGARADVTLASGRTITLAGLFTQPRTRMASPLAALLGCEFEDGPSGPFIRTDGMRETSVPGVFACGDAALAAGNVAIAVGDGARTGGAAHHSLLFR</sequence>
<keyword evidence="2" id="KW-0560">Oxidoreductase</keyword>
<dbReference type="Pfam" id="PF07992">
    <property type="entry name" value="Pyr_redox_2"/>
    <property type="match status" value="1"/>
</dbReference>
<evidence type="ECO:0000313" key="6">
    <source>
        <dbReference type="Proteomes" id="UP000000653"/>
    </source>
</evidence>
<proteinExistence type="predicted"/>
<protein>
    <submittedName>
        <fullName evidence="5">Putative oxidoreductase</fullName>
    </submittedName>
</protein>
<gene>
    <name evidence="5" type="ordered locus">PA14_09950</name>
</gene>
<dbReference type="RefSeq" id="WP_003121894.1">
    <property type="nucleotide sequence ID" value="NC_008463.1"/>
</dbReference>
<evidence type="ECO:0000259" key="4">
    <source>
        <dbReference type="Pfam" id="PF07992"/>
    </source>
</evidence>
<feature type="domain" description="FAD/NAD(P)-binding" evidence="4">
    <location>
        <begin position="18"/>
        <end position="294"/>
    </location>
</feature>
<dbReference type="EMBL" id="CP000438">
    <property type="protein sequence ID" value="ABJ13448.1"/>
    <property type="molecule type" value="Genomic_DNA"/>
</dbReference>
<dbReference type="PANTHER" id="PTHR48105">
    <property type="entry name" value="THIOREDOXIN REDUCTASE 1-RELATED-RELATED"/>
    <property type="match status" value="1"/>
</dbReference>
<keyword evidence="3" id="KW-0812">Transmembrane</keyword>